<dbReference type="PANTHER" id="PTHR30595">
    <property type="entry name" value="GLPR-RELATED TRANSCRIPTIONAL REPRESSOR"/>
    <property type="match status" value="1"/>
</dbReference>
<dbReference type="Pfam" id="PF04326">
    <property type="entry name" value="SLFN_AlbA_2"/>
    <property type="match status" value="1"/>
</dbReference>
<gene>
    <name evidence="2" type="ORF">H9789_11100</name>
</gene>
<accession>A0A9E2LAU1</accession>
<evidence type="ECO:0000259" key="1">
    <source>
        <dbReference type="Pfam" id="PF04326"/>
    </source>
</evidence>
<protein>
    <submittedName>
        <fullName evidence="2">DNA binding domain-containing protein</fullName>
    </submittedName>
</protein>
<dbReference type="Gene3D" id="3.30.565.60">
    <property type="match status" value="1"/>
</dbReference>
<dbReference type="InterPro" id="IPR038461">
    <property type="entry name" value="Schlafen_AlbA_2_dom_sf"/>
</dbReference>
<dbReference type="Proteomes" id="UP000823865">
    <property type="component" value="Unassembled WGS sequence"/>
</dbReference>
<dbReference type="AlphaFoldDB" id="A0A9E2LAU1"/>
<evidence type="ECO:0000313" key="2">
    <source>
        <dbReference type="EMBL" id="MBU3854338.1"/>
    </source>
</evidence>
<evidence type="ECO:0000313" key="3">
    <source>
        <dbReference type="Proteomes" id="UP000823865"/>
    </source>
</evidence>
<dbReference type="InterPro" id="IPR007421">
    <property type="entry name" value="Schlafen_AlbA_2_dom"/>
</dbReference>
<name>A0A9E2LAU1_9BACT</name>
<dbReference type="Pfam" id="PF13749">
    <property type="entry name" value="HATPase_c_4"/>
    <property type="match status" value="1"/>
</dbReference>
<reference evidence="2" key="2">
    <citation type="submission" date="2021-04" db="EMBL/GenBank/DDBJ databases">
        <authorList>
            <person name="Gilroy R."/>
        </authorList>
    </citation>
    <scope>NUCLEOTIDE SEQUENCE</scope>
    <source>
        <strain evidence="2">G3-2149</strain>
    </source>
</reference>
<proteinExistence type="predicted"/>
<dbReference type="EMBL" id="JAHLFU010000225">
    <property type="protein sequence ID" value="MBU3854338.1"/>
    <property type="molecule type" value="Genomic_DNA"/>
</dbReference>
<sequence length="352" mass="39286">MMTMEEILAGESKNVEFKESLPEKSIKYMKSVVAFANGTGGKIIFGIADKTREVVGFAKEDVFEKMDAIANAVSDSCEPAIIPDISLQTINGKTVIVVEISEGRQRPYYIKALGRDGGVYVRVAGTTRLADEYMIKELLFEGSNRYYDQALCTGLSITDEDIDALCKAMKEQAVKNAHNEEQKASIKDVGRQQLRSWGVLIERDGKDYPSNAFAILTGNAGLHVATQCGVFKGTTKAVFVDRREYTGLLWEQIDEAFQFVLRNIHLGATIVGIYRQDVYEIPPDAIRELIINAMVHRSYLDHGTIQVAVYDNRLEITSPGKLPMGQTMERMKEGYSKIRNEALAHAFAYMNL</sequence>
<dbReference type="InterPro" id="IPR038475">
    <property type="entry name" value="RecG_C_sf"/>
</dbReference>
<organism evidence="2 3">
    <name type="scientific">Candidatus Paraprevotella stercoravium</name>
    <dbReference type="NCBI Taxonomy" id="2838725"/>
    <lineage>
        <taxon>Bacteria</taxon>
        <taxon>Pseudomonadati</taxon>
        <taxon>Bacteroidota</taxon>
        <taxon>Bacteroidia</taxon>
        <taxon>Bacteroidales</taxon>
        <taxon>Prevotellaceae</taxon>
        <taxon>Paraprevotella</taxon>
    </lineage>
</organism>
<reference evidence="2" key="1">
    <citation type="journal article" date="2021" name="PeerJ">
        <title>Extensive microbial diversity within the chicken gut microbiome revealed by metagenomics and culture.</title>
        <authorList>
            <person name="Gilroy R."/>
            <person name="Ravi A."/>
            <person name="Getino M."/>
            <person name="Pursley I."/>
            <person name="Horton D.L."/>
            <person name="Alikhan N.F."/>
            <person name="Baker D."/>
            <person name="Gharbi K."/>
            <person name="Hall N."/>
            <person name="Watson M."/>
            <person name="Adriaenssens E.M."/>
            <person name="Foster-Nyarko E."/>
            <person name="Jarju S."/>
            <person name="Secka A."/>
            <person name="Antonio M."/>
            <person name="Oren A."/>
            <person name="Chaudhuri R.R."/>
            <person name="La Ragione R."/>
            <person name="Hildebrand F."/>
            <person name="Pallen M.J."/>
        </authorList>
    </citation>
    <scope>NUCLEOTIDE SEQUENCE</scope>
    <source>
        <strain evidence="2">G3-2149</strain>
    </source>
</reference>
<feature type="domain" description="Schlafen AlbA-2" evidence="1">
    <location>
        <begin position="11"/>
        <end position="130"/>
    </location>
</feature>
<comment type="caution">
    <text evidence="2">The sequence shown here is derived from an EMBL/GenBank/DDBJ whole genome shotgun (WGS) entry which is preliminary data.</text>
</comment>
<dbReference type="PANTHER" id="PTHR30595:SF6">
    <property type="entry name" value="SCHLAFEN ALBA-2 DOMAIN-CONTAINING PROTEIN"/>
    <property type="match status" value="1"/>
</dbReference>
<dbReference type="Gene3D" id="3.30.950.30">
    <property type="entry name" value="Schlafen, AAA domain"/>
    <property type="match status" value="1"/>
</dbReference>